<dbReference type="Proteomes" id="UP000228531">
    <property type="component" value="Unassembled WGS sequence"/>
</dbReference>
<evidence type="ECO:0000256" key="1">
    <source>
        <dbReference type="SAM" id="Phobius"/>
    </source>
</evidence>
<feature type="transmembrane region" description="Helical" evidence="1">
    <location>
        <begin position="75"/>
        <end position="98"/>
    </location>
</feature>
<dbReference type="RefSeq" id="WP_100366721.1">
    <property type="nucleotide sequence ID" value="NZ_PGTY01000001.1"/>
</dbReference>
<feature type="transmembrane region" description="Helical" evidence="1">
    <location>
        <begin position="20"/>
        <end position="39"/>
    </location>
</feature>
<reference evidence="2 3" key="1">
    <citation type="submission" date="2017-11" db="EMBL/GenBank/DDBJ databases">
        <title>Genomic Encyclopedia of Archaeal and Bacterial Type Strains, Phase II (KMG-II): From Individual Species to Whole Genera.</title>
        <authorList>
            <person name="Goeker M."/>
        </authorList>
    </citation>
    <scope>NUCLEOTIDE SEQUENCE [LARGE SCALE GENOMIC DNA]</scope>
    <source>
        <strain evidence="2 3">DSM 29128</strain>
    </source>
</reference>
<evidence type="ECO:0008006" key="4">
    <source>
        <dbReference type="Google" id="ProtNLM"/>
    </source>
</evidence>
<protein>
    <recommendedName>
        <fullName evidence="4">Component of SufBCD complex</fullName>
    </recommendedName>
</protein>
<organism evidence="2 3">
    <name type="scientific">Yoonia maricola</name>
    <dbReference type="NCBI Taxonomy" id="420999"/>
    <lineage>
        <taxon>Bacteria</taxon>
        <taxon>Pseudomonadati</taxon>
        <taxon>Pseudomonadota</taxon>
        <taxon>Alphaproteobacteria</taxon>
        <taxon>Rhodobacterales</taxon>
        <taxon>Paracoccaceae</taxon>
        <taxon>Yoonia</taxon>
    </lineage>
</organism>
<keyword evidence="3" id="KW-1185">Reference proteome</keyword>
<keyword evidence="1" id="KW-1133">Transmembrane helix</keyword>
<name>A0A2M8WLP6_9RHOB</name>
<keyword evidence="1" id="KW-0472">Membrane</keyword>
<feature type="transmembrane region" description="Helical" evidence="1">
    <location>
        <begin position="104"/>
        <end position="121"/>
    </location>
</feature>
<comment type="caution">
    <text evidence="2">The sequence shown here is derived from an EMBL/GenBank/DDBJ whole genome shotgun (WGS) entry which is preliminary data.</text>
</comment>
<feature type="transmembrane region" description="Helical" evidence="1">
    <location>
        <begin position="142"/>
        <end position="168"/>
    </location>
</feature>
<accession>A0A2M8WLP6</accession>
<keyword evidence="1" id="KW-0812">Transmembrane</keyword>
<sequence>MDWTLAILRLIELQTFTSFWYWLVVIVTWSIAGNWLIGIPFDMLFRARKCAEAELADLEALVDINVRRIIWTDRVFGAAIAGLIGFFLCSLGVVGFVYGLELGQGLFMLAAPLTLVVILNLRLARQLDAAPLTGRPLVRRLFLVRLWTQVIAMIALFFTAMYGMYYAISSQVLF</sequence>
<gene>
    <name evidence="2" type="ORF">BC777_0674</name>
</gene>
<dbReference type="OrthoDB" id="7847071at2"/>
<dbReference type="AlphaFoldDB" id="A0A2M8WLP6"/>
<evidence type="ECO:0000313" key="3">
    <source>
        <dbReference type="Proteomes" id="UP000228531"/>
    </source>
</evidence>
<proteinExistence type="predicted"/>
<evidence type="ECO:0000313" key="2">
    <source>
        <dbReference type="EMBL" id="PJI91833.1"/>
    </source>
</evidence>
<dbReference type="EMBL" id="PGTY01000001">
    <property type="protein sequence ID" value="PJI91833.1"/>
    <property type="molecule type" value="Genomic_DNA"/>
</dbReference>